<protein>
    <submittedName>
        <fullName evidence="2">Uncharacterized protein</fullName>
    </submittedName>
</protein>
<organism evidence="2">
    <name type="scientific">Pseudomonas fluorescens</name>
    <dbReference type="NCBI Taxonomy" id="294"/>
    <lineage>
        <taxon>Bacteria</taxon>
        <taxon>Pseudomonadati</taxon>
        <taxon>Pseudomonadota</taxon>
        <taxon>Gammaproteobacteria</taxon>
        <taxon>Pseudomonadales</taxon>
        <taxon>Pseudomonadaceae</taxon>
        <taxon>Pseudomonas</taxon>
    </lineage>
</organism>
<dbReference type="EMBL" id="OZ024668">
    <property type="protein sequence ID" value="CAK9889291.1"/>
    <property type="molecule type" value="Genomic_DNA"/>
</dbReference>
<proteinExistence type="predicted"/>
<dbReference type="EMBL" id="CABVHG010000027">
    <property type="protein sequence ID" value="VVN17199.1"/>
    <property type="molecule type" value="Genomic_DNA"/>
</dbReference>
<dbReference type="RefSeq" id="WP_038995249.1">
    <property type="nucleotide sequence ID" value="NZ_OZ024668.1"/>
</dbReference>
<name>A0A5E6VUK7_PSEFL</name>
<reference evidence="1 3" key="2">
    <citation type="submission" date="2024-03" db="EMBL/GenBank/DDBJ databases">
        <authorList>
            <person name="Alaster D. Moffat"/>
            <person name="Govind Chandra"/>
            <person name="Andrew W. Truman"/>
        </authorList>
    </citation>
    <scope>NUCLEOTIDE SEQUENCE [LARGE SCALE GENOMIC DNA]</scope>
    <source>
        <strain evidence="1">PS652</strain>
    </source>
</reference>
<reference evidence="2" key="1">
    <citation type="submission" date="2019-09" db="EMBL/GenBank/DDBJ databases">
        <authorList>
            <person name="Chandra G."/>
            <person name="Truman W A."/>
        </authorList>
    </citation>
    <scope>NUCLEOTIDE SEQUENCE [LARGE SCALE GENOMIC DNA]</scope>
    <source>
        <strain evidence="2">PS652</strain>
    </source>
</reference>
<evidence type="ECO:0000313" key="3">
    <source>
        <dbReference type="Proteomes" id="UP000326595"/>
    </source>
</evidence>
<sequence length="630" mass="67693">MTLAEPFDPLLSGPNQPRWLSRPRFPLGERIPVIVTDESGQEVPGDAGINLAQSESLAGVVVAVEPWLGQQAGQRVDLYWAGEQVACDCVTVVGSTLFLQVPAEHLPGQGAASIAVFYRVHLSANDVEDSEPARILLKLNRPGGKDRDASQPGHQGLPVASLPPALIEHGVDGAAAAAGVPVTIDGYENLRVRDRIELRWGNQQVLHTVTQAQAADKRVVLTVNEQQILDAGDSDSLRLDYRVSDEVRNDSQDADLLPWSAPSQAFEVYASNSSLPAAYVLVNDQYVEQIELLAVGAGDAWVEVATYPADFAPGQWLRMLWRGTTEDGRVVDIEESRELSRVPGTERFRIANDKLLELAGGTARVSYEVSAVPDDPNARGSRRRTLSVLGVPLCAWHAPRVPAAVNGNVAADAGELEVEIDLLRGCPLGLRLTLVCSAILANQQRVVLIRSHQLSRRELRRGTLSFSLPAALLKMLAHQRLRVSLLIEGKEGPTMELQVEALQDAYAAAQVEQLRDGLLDPAELGGQGATLVIAPDSRFSVGDPVMFFWRSTEPGGSAADTSAISSLTRPLKFDVPRDVVQAGSGGTVSLIYQVTPANGELGVSEPLAFSVGPRAATRKQSVSRGDEVQP</sequence>
<evidence type="ECO:0000313" key="1">
    <source>
        <dbReference type="EMBL" id="CAK9889291.1"/>
    </source>
</evidence>
<accession>A0A5E6VUK7</accession>
<gene>
    <name evidence="1" type="ORF">PS652_02120</name>
    <name evidence="2" type="ORF">PS652_04127</name>
</gene>
<evidence type="ECO:0000313" key="2">
    <source>
        <dbReference type="EMBL" id="VVN17199.1"/>
    </source>
</evidence>
<dbReference type="AlphaFoldDB" id="A0A5E6VUK7"/>
<dbReference type="Proteomes" id="UP000326595">
    <property type="component" value="Chromosome"/>
</dbReference>